<evidence type="ECO:0000256" key="12">
    <source>
        <dbReference type="ARBA" id="ARBA00023201"/>
    </source>
</evidence>
<feature type="transmembrane region" description="Helical" evidence="14">
    <location>
        <begin position="380"/>
        <end position="400"/>
    </location>
</feature>
<evidence type="ECO:0000256" key="9">
    <source>
        <dbReference type="ARBA" id="ARBA00023065"/>
    </source>
</evidence>
<feature type="transmembrane region" description="Helical" evidence="14">
    <location>
        <begin position="157"/>
        <end position="179"/>
    </location>
</feature>
<evidence type="ECO:0000313" key="15">
    <source>
        <dbReference type="Ensembl" id="ENSGMOP00000062108.1"/>
    </source>
</evidence>
<proteinExistence type="inferred from homology"/>
<dbReference type="Ensembl" id="ENSGMOT00000064339.1">
    <property type="protein sequence ID" value="ENSGMOP00000062108.1"/>
    <property type="gene ID" value="ENSGMOG00000023120.1"/>
</dbReference>
<dbReference type="CDD" id="cd11474">
    <property type="entry name" value="SLC5sbd_CHT"/>
    <property type="match status" value="1"/>
</dbReference>
<dbReference type="Proteomes" id="UP000694546">
    <property type="component" value="Chromosome 9"/>
</dbReference>
<dbReference type="GeneTree" id="ENSGT00940000163454"/>
<keyword evidence="8" id="KW-0915">Sodium</keyword>
<keyword evidence="4 14" id="KW-0812">Transmembrane</keyword>
<gene>
    <name evidence="15" type="primary">LOC115551421</name>
</gene>
<feature type="transmembrane region" description="Helical" evidence="14">
    <location>
        <begin position="51"/>
        <end position="72"/>
    </location>
</feature>
<feature type="transmembrane region" description="Helical" evidence="14">
    <location>
        <begin position="126"/>
        <end position="151"/>
    </location>
</feature>
<evidence type="ECO:0000256" key="8">
    <source>
        <dbReference type="ARBA" id="ARBA00023053"/>
    </source>
</evidence>
<evidence type="ECO:0000256" key="10">
    <source>
        <dbReference type="ARBA" id="ARBA00023136"/>
    </source>
</evidence>
<evidence type="ECO:0000256" key="13">
    <source>
        <dbReference type="RuleBase" id="RU362091"/>
    </source>
</evidence>
<evidence type="ECO:0000256" key="7">
    <source>
        <dbReference type="ARBA" id="ARBA00022989"/>
    </source>
</evidence>
<sequence>MVVNVGGVVAVVVFYCVILLTGIWASKKARREEKKCQTSKSEVTIIGGRNISLLLGSFTMTATWVGGGYIMGTAESVYSPELGFVWAVAPFAYIVCFLLAGLFFAKPMRSKRYVTMMDPFQRSYGNAFTAALLIPALFSDIFFIACILASLGGTISIILGISSTISICVSSAVSVIYTLMGGLYSVAYTDVVQLCLIFIGMWVSIPFVLLNPASVDISQTAFLNQSNHTSWIGDLKLEDAGIWADMTLILALGSLAYQILYQRLLSAASSTQAQFTCFVAAFTCFVVGIPSILIGAVAASTDWNQTEYGLPSPYERGDAPNILPLALLYLTPTWVSVLGIGALAAAVMSSMDSVLLSSASMFTQNIYKSTLRKGASERELLWVIRTCVVLVAAAGTGLAFVQDSVVYLFVLSADLLYCVVLPQLICVLFCHHANIYGAITGYVVTLMLRLMGGEPVLGLPCVIYYPGWREVDGVIKQYFPFKTLAFLTSLVCITVVSWLARLVFTQHLLPLSWDVLRVFREKEQAEGAAHNDRAKRPNSALLETPL</sequence>
<dbReference type="RefSeq" id="XP_030223001.1">
    <property type="nucleotide sequence ID" value="XM_030367141.1"/>
</dbReference>
<dbReference type="InterPro" id="IPR052244">
    <property type="entry name" value="Choline_transporter"/>
</dbReference>
<dbReference type="GO" id="GO:0005886">
    <property type="term" value="C:plasma membrane"/>
    <property type="evidence" value="ECO:0007669"/>
    <property type="project" value="TreeGrafter"/>
</dbReference>
<dbReference type="Gene3D" id="1.20.1730.10">
    <property type="entry name" value="Sodium/glucose cotransporter"/>
    <property type="match status" value="1"/>
</dbReference>
<keyword evidence="10 14" id="KW-0472">Membrane</keyword>
<organism evidence="15 16">
    <name type="scientific">Gadus morhua</name>
    <name type="common">Atlantic cod</name>
    <dbReference type="NCBI Taxonomy" id="8049"/>
    <lineage>
        <taxon>Eukaryota</taxon>
        <taxon>Metazoa</taxon>
        <taxon>Chordata</taxon>
        <taxon>Craniata</taxon>
        <taxon>Vertebrata</taxon>
        <taxon>Euteleostomi</taxon>
        <taxon>Actinopterygii</taxon>
        <taxon>Neopterygii</taxon>
        <taxon>Teleostei</taxon>
        <taxon>Neoteleostei</taxon>
        <taxon>Acanthomorphata</taxon>
        <taxon>Zeiogadaria</taxon>
        <taxon>Gadariae</taxon>
        <taxon>Gadiformes</taxon>
        <taxon>Gadoidei</taxon>
        <taxon>Gadidae</taxon>
        <taxon>Gadus</taxon>
    </lineage>
</organism>
<feature type="transmembrane region" description="Helical" evidence="14">
    <location>
        <begin position="406"/>
        <end position="430"/>
    </location>
</feature>
<reference evidence="15" key="1">
    <citation type="submission" date="2025-08" db="UniProtKB">
        <authorList>
            <consortium name="Ensembl"/>
        </authorList>
    </citation>
    <scope>IDENTIFICATION</scope>
</reference>
<protein>
    <submittedName>
        <fullName evidence="15">High-affinity choline transporter 1-like</fullName>
    </submittedName>
</protein>
<feature type="transmembrane region" description="Helical" evidence="14">
    <location>
        <begin position="485"/>
        <end position="504"/>
    </location>
</feature>
<evidence type="ECO:0000256" key="2">
    <source>
        <dbReference type="ARBA" id="ARBA00006434"/>
    </source>
</evidence>
<comment type="similarity">
    <text evidence="2 13">Belongs to the sodium:solute symporter (SSF) (TC 2.A.21) family.</text>
</comment>
<dbReference type="AlphaFoldDB" id="A0A8C5FUG8"/>
<dbReference type="InterPro" id="IPR038377">
    <property type="entry name" value="Na/Glc_symporter_sf"/>
</dbReference>
<comment type="subcellular location">
    <subcellularLocation>
        <location evidence="1">Membrane</location>
        <topology evidence="1">Multi-pass membrane protein</topology>
    </subcellularLocation>
</comment>
<feature type="transmembrane region" description="Helical" evidence="14">
    <location>
        <begin position="273"/>
        <end position="299"/>
    </location>
</feature>
<dbReference type="GO" id="GO:0008292">
    <property type="term" value="P:acetylcholine biosynthetic process"/>
    <property type="evidence" value="ECO:0007669"/>
    <property type="project" value="TreeGrafter"/>
</dbReference>
<dbReference type="Pfam" id="PF00474">
    <property type="entry name" value="SSF"/>
    <property type="match status" value="1"/>
</dbReference>
<dbReference type="GeneID" id="115551421"/>
<evidence type="ECO:0000256" key="11">
    <source>
        <dbReference type="ARBA" id="ARBA00023180"/>
    </source>
</evidence>
<name>A0A8C5FUG8_GADMO</name>
<keyword evidence="6" id="KW-0530">Neurotransmitter biosynthesis</keyword>
<dbReference type="PROSITE" id="PS50283">
    <property type="entry name" value="NA_SOLUT_SYMP_3"/>
    <property type="match status" value="1"/>
</dbReference>
<dbReference type="OrthoDB" id="546820at2759"/>
<feature type="transmembrane region" description="Helical" evidence="14">
    <location>
        <begin position="334"/>
        <end position="359"/>
    </location>
</feature>
<accession>A0A8C5FUG8</accession>
<dbReference type="GO" id="GO:0005307">
    <property type="term" value="F:choline:sodium symporter activity"/>
    <property type="evidence" value="ECO:0007669"/>
    <property type="project" value="TreeGrafter"/>
</dbReference>
<keyword evidence="16" id="KW-1185">Reference proteome</keyword>
<dbReference type="InterPro" id="IPR001734">
    <property type="entry name" value="Na/solute_symporter"/>
</dbReference>
<keyword evidence="5" id="KW-0769">Symport</keyword>
<feature type="transmembrane region" description="Helical" evidence="14">
    <location>
        <begin position="191"/>
        <end position="210"/>
    </location>
</feature>
<evidence type="ECO:0000256" key="4">
    <source>
        <dbReference type="ARBA" id="ARBA00022692"/>
    </source>
</evidence>
<dbReference type="OMA" id="CHHANIY"/>
<dbReference type="PANTHER" id="PTHR45897">
    <property type="entry name" value="HIGH-AFFINITY CHOLINE TRANSPORTER 1"/>
    <property type="match status" value="1"/>
</dbReference>
<evidence type="ECO:0000256" key="1">
    <source>
        <dbReference type="ARBA" id="ARBA00004141"/>
    </source>
</evidence>
<evidence type="ECO:0000256" key="6">
    <source>
        <dbReference type="ARBA" id="ARBA00022979"/>
    </source>
</evidence>
<feature type="transmembrane region" description="Helical" evidence="14">
    <location>
        <begin position="6"/>
        <end position="25"/>
    </location>
</feature>
<dbReference type="RefSeq" id="XP_030223000.1">
    <property type="nucleotide sequence ID" value="XM_030367140.1"/>
</dbReference>
<keyword evidence="9" id="KW-0406">Ion transport</keyword>
<evidence type="ECO:0000256" key="14">
    <source>
        <dbReference type="SAM" id="Phobius"/>
    </source>
</evidence>
<feature type="transmembrane region" description="Helical" evidence="14">
    <location>
        <begin position="84"/>
        <end position="105"/>
    </location>
</feature>
<evidence type="ECO:0000256" key="5">
    <source>
        <dbReference type="ARBA" id="ARBA00022847"/>
    </source>
</evidence>
<evidence type="ECO:0000313" key="16">
    <source>
        <dbReference type="Proteomes" id="UP000694546"/>
    </source>
</evidence>
<reference evidence="15" key="2">
    <citation type="submission" date="2025-09" db="UniProtKB">
        <authorList>
            <consortium name="Ensembl"/>
        </authorList>
    </citation>
    <scope>IDENTIFICATION</scope>
</reference>
<feature type="transmembrane region" description="Helical" evidence="14">
    <location>
        <begin position="240"/>
        <end position="261"/>
    </location>
</feature>
<evidence type="ECO:0000256" key="3">
    <source>
        <dbReference type="ARBA" id="ARBA00022448"/>
    </source>
</evidence>
<keyword evidence="7 14" id="KW-1133">Transmembrane helix</keyword>
<keyword evidence="3" id="KW-0813">Transport</keyword>
<feature type="transmembrane region" description="Helical" evidence="14">
    <location>
        <begin position="442"/>
        <end position="465"/>
    </location>
</feature>
<keyword evidence="12" id="KW-0739">Sodium transport</keyword>
<keyword evidence="11" id="KW-0325">Glycoprotein</keyword>
<dbReference type="PANTHER" id="PTHR45897:SF5">
    <property type="entry name" value="HIGH AFFINITY CHOLINE TRANSPORTER 1"/>
    <property type="match status" value="1"/>
</dbReference>